<sequence length="71" mass="8031">MEYETTLRHERKLGIDEGRKQGIDEGIDKTIVKSALSVMTKLNVSAEQALDVIDVPKSDQPKYLKLMKEKA</sequence>
<dbReference type="Proteomes" id="UP000616547">
    <property type="component" value="Unassembled WGS sequence"/>
</dbReference>
<name>A0ABQ3W5B1_9LACO</name>
<dbReference type="EMBL" id="BOCI01000416">
    <property type="protein sequence ID" value="GHW01728.1"/>
    <property type="molecule type" value="Genomic_DNA"/>
</dbReference>
<organism evidence="1 2">
    <name type="scientific">Lactobacillus nasalidis</name>
    <dbReference type="NCBI Taxonomy" id="2797258"/>
    <lineage>
        <taxon>Bacteria</taxon>
        <taxon>Bacillati</taxon>
        <taxon>Bacillota</taxon>
        <taxon>Bacilli</taxon>
        <taxon>Lactobacillales</taxon>
        <taxon>Lactobacillaceae</taxon>
        <taxon>Lactobacillus</taxon>
    </lineage>
</organism>
<comment type="caution">
    <text evidence="1">The sequence shown here is derived from an EMBL/GenBank/DDBJ whole genome shotgun (WGS) entry which is preliminary data.</text>
</comment>
<evidence type="ECO:0008006" key="3">
    <source>
        <dbReference type="Google" id="ProtNLM"/>
    </source>
</evidence>
<accession>A0ABQ3W5B1</accession>
<protein>
    <recommendedName>
        <fullName evidence="3">Transposase</fullName>
    </recommendedName>
</protein>
<evidence type="ECO:0000313" key="1">
    <source>
        <dbReference type="EMBL" id="GHW01728.1"/>
    </source>
</evidence>
<evidence type="ECO:0000313" key="2">
    <source>
        <dbReference type="Proteomes" id="UP000616547"/>
    </source>
</evidence>
<dbReference type="RefSeq" id="WP_201330041.1">
    <property type="nucleotide sequence ID" value="NZ_BOCI01000416.1"/>
</dbReference>
<proteinExistence type="predicted"/>
<keyword evidence="2" id="KW-1185">Reference proteome</keyword>
<reference evidence="2" key="1">
    <citation type="submission" date="2021-01" db="EMBL/GenBank/DDBJ databases">
        <title>Draft genome sequence of Nasalis larvatus strain YZ03.</title>
        <authorList>
            <person name="Suzuki-Hashido N."/>
            <person name="Tsuchida S."/>
            <person name="Hayakawa T."/>
        </authorList>
    </citation>
    <scope>NUCLEOTIDE SEQUENCE [LARGE SCALE GENOMIC DNA]</scope>
    <source>
        <strain evidence="2">YZ03</strain>
    </source>
</reference>
<gene>
    <name evidence="1" type="ORF">lacNasYZ03_14150</name>
</gene>